<dbReference type="GO" id="GO:0008559">
    <property type="term" value="F:ABC-type xenobiotic transporter activity"/>
    <property type="evidence" value="ECO:0007669"/>
    <property type="project" value="UniProtKB-EC"/>
</dbReference>
<feature type="compositionally biased region" description="Polar residues" evidence="14">
    <location>
        <begin position="332"/>
        <end position="342"/>
    </location>
</feature>
<dbReference type="Pfam" id="PF00005">
    <property type="entry name" value="ABC_tran"/>
    <property type="match status" value="1"/>
</dbReference>
<evidence type="ECO:0000256" key="2">
    <source>
        <dbReference type="ARBA" id="ARBA00007577"/>
    </source>
</evidence>
<sequence length="661" mass="73233">MTWFDLNHNLDLATKITSNMDLIKDAIGEQLVTAVYFFMEFFSAITISMLIGWELTLVVTSVYTIWMVSLTIVIGKQEIRLTEREAESYSVAGSIAEEVFNSIRTVVAFGGEDKECKRYQESLRLAEESGSGKSTCLQLLQRLYDPTEGEVIIDGVDIKKINTAFLRSQIGIVGQEPVLFSGTIAENIRFGNPKATQDEITNSAKTANIHSFIEKLPHGYETLLGENGAQLSGGQKQRIAIARAIVRNPRILLLDEATSSLDNESERIVQKALDKASEGRTTLIVSHRLSSIQNANYIIVFNQGEIVETGSHEELIQQKGDYYKLRMAGKDSVNSDSCASSVDDTDQPESERKTHKSDVVDEYFSNDDPDKEQPKLEETNNHMIKIFKMSLMDWKLLAIGCICSLIVGASFPVNGLLFGYYFEVFQTEELDVMRSIALSNLLRCIALAFSAGIAALALTYSFGKAGVHLTTKLRVMYLEKALQQEIRWYDDPNNSVGGLLARLSKDCANVQGATGIRISAILQAITSIVIGGAIGLLIFWKYALIILVMVPLLFSVAAFDSQYSKSGAVKEKRAMENVSRIAVEAISNIRTVASLGLQKHVLERFDQELEIAEREALKSTRLRGLAYSLNLTMSFVVFTVPLFYAGPLISSGEIDFTKVVM</sequence>
<dbReference type="Gene3D" id="1.20.1560.10">
    <property type="entry name" value="ABC transporter type 1, transmembrane domain"/>
    <property type="match status" value="2"/>
</dbReference>
<dbReference type="InterPro" id="IPR039421">
    <property type="entry name" value="Type_1_exporter"/>
</dbReference>
<dbReference type="GO" id="GO:0090374">
    <property type="term" value="P:oligopeptide export from mitochondrion"/>
    <property type="evidence" value="ECO:0007669"/>
    <property type="project" value="TreeGrafter"/>
</dbReference>
<dbReference type="PROSITE" id="PS50929">
    <property type="entry name" value="ABC_TM1F"/>
    <property type="match status" value="2"/>
</dbReference>
<dbReference type="InterPro" id="IPR027417">
    <property type="entry name" value="P-loop_NTPase"/>
</dbReference>
<feature type="compositionally biased region" description="Acidic residues" evidence="14">
    <location>
        <begin position="360"/>
        <end position="370"/>
    </location>
</feature>
<dbReference type="EnsemblMetazoa" id="PPAI009249-RA">
    <property type="protein sequence ID" value="PPAI009249-PA"/>
    <property type="gene ID" value="PPAI009249"/>
</dbReference>
<feature type="transmembrane region" description="Helical" evidence="15">
    <location>
        <begin position="520"/>
        <end position="539"/>
    </location>
</feature>
<keyword evidence="5 15" id="KW-0812">Transmembrane</keyword>
<dbReference type="GO" id="GO:0005743">
    <property type="term" value="C:mitochondrial inner membrane"/>
    <property type="evidence" value="ECO:0007669"/>
    <property type="project" value="TreeGrafter"/>
</dbReference>
<feature type="transmembrane region" description="Helical" evidence="15">
    <location>
        <begin position="396"/>
        <end position="420"/>
    </location>
</feature>
<dbReference type="GO" id="GO:0015421">
    <property type="term" value="F:ABC-type oligopeptide transporter activity"/>
    <property type="evidence" value="ECO:0007669"/>
    <property type="project" value="TreeGrafter"/>
</dbReference>
<keyword evidence="9" id="KW-1278">Translocase</keyword>
<dbReference type="SUPFAM" id="SSF90123">
    <property type="entry name" value="ABC transporter transmembrane region"/>
    <property type="match status" value="2"/>
</dbReference>
<accession>A0A1B0DLK9</accession>
<evidence type="ECO:0000256" key="1">
    <source>
        <dbReference type="ARBA" id="ARBA00004141"/>
    </source>
</evidence>
<keyword evidence="7" id="KW-0547">Nucleotide-binding</keyword>
<dbReference type="GO" id="GO:0017085">
    <property type="term" value="P:response to insecticide"/>
    <property type="evidence" value="ECO:0007669"/>
    <property type="project" value="UniProtKB-ARBA"/>
</dbReference>
<dbReference type="Proteomes" id="UP000092462">
    <property type="component" value="Unassembled WGS sequence"/>
</dbReference>
<comment type="catalytic activity">
    <reaction evidence="13">
        <text>ATP + H2O + xenobioticSide 1 = ADP + phosphate + xenobioticSide 2.</text>
        <dbReference type="EC" id="7.6.2.2"/>
    </reaction>
</comment>
<evidence type="ECO:0000256" key="9">
    <source>
        <dbReference type="ARBA" id="ARBA00022967"/>
    </source>
</evidence>
<organism evidence="16 17">
    <name type="scientific">Phlebotomus papatasi</name>
    <name type="common">Sandfly</name>
    <dbReference type="NCBI Taxonomy" id="29031"/>
    <lineage>
        <taxon>Eukaryota</taxon>
        <taxon>Metazoa</taxon>
        <taxon>Ecdysozoa</taxon>
        <taxon>Arthropoda</taxon>
        <taxon>Hexapoda</taxon>
        <taxon>Insecta</taxon>
        <taxon>Pterygota</taxon>
        <taxon>Neoptera</taxon>
        <taxon>Endopterygota</taxon>
        <taxon>Diptera</taxon>
        <taxon>Nematocera</taxon>
        <taxon>Psychodoidea</taxon>
        <taxon>Psychodidae</taxon>
        <taxon>Phlebotomus</taxon>
        <taxon>Phlebotomus</taxon>
    </lineage>
</organism>
<dbReference type="Pfam" id="PF00664">
    <property type="entry name" value="ABC_membrane"/>
    <property type="match status" value="1"/>
</dbReference>
<dbReference type="VEuPathDB" id="VectorBase:PPAPM1_007717"/>
<name>A0A1B0DLK9_PHLPP</name>
<evidence type="ECO:0000256" key="14">
    <source>
        <dbReference type="SAM" id="MobiDB-lite"/>
    </source>
</evidence>
<dbReference type="PANTHER" id="PTHR43394">
    <property type="entry name" value="ATP-DEPENDENT PERMEASE MDL1, MITOCHONDRIAL"/>
    <property type="match status" value="1"/>
</dbReference>
<dbReference type="AlphaFoldDB" id="A0A1B0DLK9"/>
<dbReference type="InterPro" id="IPR003439">
    <property type="entry name" value="ABC_transporter-like_ATP-bd"/>
</dbReference>
<dbReference type="GO" id="GO:0097254">
    <property type="term" value="P:renal tubular secretion"/>
    <property type="evidence" value="ECO:0007669"/>
    <property type="project" value="UniProtKB-ARBA"/>
</dbReference>
<evidence type="ECO:0000313" key="16">
    <source>
        <dbReference type="EnsemblMetazoa" id="PPAI009249-PA"/>
    </source>
</evidence>
<dbReference type="VEuPathDB" id="VectorBase:PPAI009249"/>
<dbReference type="EMBL" id="AJVK01071897">
    <property type="status" value="NOT_ANNOTATED_CDS"/>
    <property type="molecule type" value="Genomic_DNA"/>
</dbReference>
<keyword evidence="4" id="KW-0813">Transport</keyword>
<evidence type="ECO:0000256" key="4">
    <source>
        <dbReference type="ARBA" id="ARBA00022448"/>
    </source>
</evidence>
<feature type="transmembrane region" description="Helical" evidence="15">
    <location>
        <begin position="31"/>
        <end position="51"/>
    </location>
</feature>
<reference evidence="16" key="1">
    <citation type="submission" date="2022-08" db="UniProtKB">
        <authorList>
            <consortium name="EnsemblMetazoa"/>
        </authorList>
    </citation>
    <scope>IDENTIFICATION</scope>
    <source>
        <strain evidence="16">Israel</strain>
    </source>
</reference>
<feature type="compositionally biased region" description="Basic and acidic residues" evidence="14">
    <location>
        <begin position="349"/>
        <end position="359"/>
    </location>
</feature>
<dbReference type="SMART" id="SM00382">
    <property type="entry name" value="AAA"/>
    <property type="match status" value="1"/>
</dbReference>
<evidence type="ECO:0000256" key="5">
    <source>
        <dbReference type="ARBA" id="ARBA00022692"/>
    </source>
</evidence>
<dbReference type="FunFam" id="3.40.50.300:FF:000479">
    <property type="entry name" value="Multidrug resistance protein 1A"/>
    <property type="match status" value="1"/>
</dbReference>
<dbReference type="EC" id="7.6.2.2" evidence="3"/>
<evidence type="ECO:0000256" key="11">
    <source>
        <dbReference type="ARBA" id="ARBA00023136"/>
    </source>
</evidence>
<keyword evidence="17" id="KW-1185">Reference proteome</keyword>
<evidence type="ECO:0000313" key="17">
    <source>
        <dbReference type="Proteomes" id="UP000092462"/>
    </source>
</evidence>
<evidence type="ECO:0000256" key="8">
    <source>
        <dbReference type="ARBA" id="ARBA00022840"/>
    </source>
</evidence>
<feature type="transmembrane region" description="Helical" evidence="15">
    <location>
        <begin position="624"/>
        <end position="644"/>
    </location>
</feature>
<evidence type="ECO:0000256" key="3">
    <source>
        <dbReference type="ARBA" id="ARBA00012191"/>
    </source>
</evidence>
<evidence type="ECO:0000256" key="13">
    <source>
        <dbReference type="ARBA" id="ARBA00034018"/>
    </source>
</evidence>
<dbReference type="GO" id="GO:0005524">
    <property type="term" value="F:ATP binding"/>
    <property type="evidence" value="ECO:0007669"/>
    <property type="project" value="UniProtKB-KW"/>
</dbReference>
<keyword evidence="8" id="KW-0067">ATP-binding</keyword>
<keyword evidence="6" id="KW-0677">Repeat</keyword>
<dbReference type="InterPro" id="IPR011527">
    <property type="entry name" value="ABC1_TM_dom"/>
</dbReference>
<comment type="similarity">
    <text evidence="2">Belongs to the ABC transporter superfamily. ABCB family. Multidrug resistance exporter (TC 3.A.1.201) subfamily.</text>
</comment>
<evidence type="ECO:0000256" key="15">
    <source>
        <dbReference type="SAM" id="Phobius"/>
    </source>
</evidence>
<dbReference type="VEuPathDB" id="VectorBase:PPAPM1_007480"/>
<feature type="region of interest" description="Disordered" evidence="14">
    <location>
        <begin position="332"/>
        <end position="377"/>
    </location>
</feature>
<dbReference type="CDD" id="cd18578">
    <property type="entry name" value="ABC_6TM_Pgp_ABCB1_D2_like"/>
    <property type="match status" value="1"/>
</dbReference>
<dbReference type="InterPro" id="IPR003593">
    <property type="entry name" value="AAA+_ATPase"/>
</dbReference>
<evidence type="ECO:0000256" key="7">
    <source>
        <dbReference type="ARBA" id="ARBA00022741"/>
    </source>
</evidence>
<feature type="transmembrane region" description="Helical" evidence="15">
    <location>
        <begin position="57"/>
        <end position="75"/>
    </location>
</feature>
<dbReference type="Gene3D" id="3.40.50.300">
    <property type="entry name" value="P-loop containing nucleotide triphosphate hydrolases"/>
    <property type="match status" value="1"/>
</dbReference>
<keyword evidence="10 15" id="KW-1133">Transmembrane helix</keyword>
<dbReference type="InterPro" id="IPR017871">
    <property type="entry name" value="ABC_transporter-like_CS"/>
</dbReference>
<evidence type="ECO:0000256" key="6">
    <source>
        <dbReference type="ARBA" id="ARBA00022737"/>
    </source>
</evidence>
<evidence type="ECO:0000256" key="10">
    <source>
        <dbReference type="ARBA" id="ARBA00022989"/>
    </source>
</evidence>
<dbReference type="GO" id="GO:0016887">
    <property type="term" value="F:ATP hydrolysis activity"/>
    <property type="evidence" value="ECO:0007669"/>
    <property type="project" value="InterPro"/>
</dbReference>
<dbReference type="InterPro" id="IPR036640">
    <property type="entry name" value="ABC1_TM_sf"/>
</dbReference>
<dbReference type="PROSITE" id="PS00211">
    <property type="entry name" value="ABC_TRANSPORTER_1"/>
    <property type="match status" value="1"/>
</dbReference>
<comment type="subcellular location">
    <subcellularLocation>
        <location evidence="1">Membrane</location>
        <topology evidence="1">Multi-pass membrane protein</topology>
    </subcellularLocation>
</comment>
<dbReference type="PANTHER" id="PTHR43394:SF1">
    <property type="entry name" value="ATP-BINDING CASSETTE SUB-FAMILY B MEMBER 10, MITOCHONDRIAL"/>
    <property type="match status" value="1"/>
</dbReference>
<keyword evidence="11 15" id="KW-0472">Membrane</keyword>
<feature type="transmembrane region" description="Helical" evidence="15">
    <location>
        <begin position="545"/>
        <end position="563"/>
    </location>
</feature>
<dbReference type="SUPFAM" id="SSF52540">
    <property type="entry name" value="P-loop containing nucleoside triphosphate hydrolases"/>
    <property type="match status" value="1"/>
</dbReference>
<feature type="transmembrane region" description="Helical" evidence="15">
    <location>
        <begin position="440"/>
        <end position="462"/>
    </location>
</feature>
<evidence type="ECO:0000256" key="12">
    <source>
        <dbReference type="ARBA" id="ARBA00023180"/>
    </source>
</evidence>
<protein>
    <recommendedName>
        <fullName evidence="3">ABC-type xenobiotic transporter</fullName>
        <ecNumber evidence="3">7.6.2.2</ecNumber>
    </recommendedName>
</protein>
<proteinExistence type="inferred from homology"/>
<dbReference type="PROSITE" id="PS50893">
    <property type="entry name" value="ABC_TRANSPORTER_2"/>
    <property type="match status" value="1"/>
</dbReference>
<keyword evidence="12" id="KW-0325">Glycoprotein</keyword>